<gene>
    <name evidence="3" type="ORF">CWI71_06860</name>
</gene>
<feature type="domain" description="PPM-type phosphatase" evidence="2">
    <location>
        <begin position="155"/>
        <end position="371"/>
    </location>
</feature>
<reference evidence="4" key="1">
    <citation type="journal article" date="2018" name="Front. Microbiol.">
        <title>Genome-Based Analysis Reveals the Taxonomy and Diversity of the Family Idiomarinaceae.</title>
        <authorList>
            <person name="Liu Y."/>
            <person name="Lai Q."/>
            <person name="Shao Z."/>
        </authorList>
    </citation>
    <scope>NUCLEOTIDE SEQUENCE [LARGE SCALE GENOMIC DNA]</scope>
    <source>
        <strain evidence="4">CVS-6</strain>
    </source>
</reference>
<protein>
    <recommendedName>
        <fullName evidence="2">PPM-type phosphatase domain-containing protein</fullName>
    </recommendedName>
</protein>
<comment type="caution">
    <text evidence="3">The sequence shown here is derived from an EMBL/GenBank/DDBJ whole genome shotgun (WGS) entry which is preliminary data.</text>
</comment>
<proteinExistence type="predicted"/>
<dbReference type="Proteomes" id="UP000288259">
    <property type="component" value="Unassembled WGS sequence"/>
</dbReference>
<dbReference type="PANTHER" id="PTHR43156:SF2">
    <property type="entry name" value="STAGE II SPORULATION PROTEIN E"/>
    <property type="match status" value="1"/>
</dbReference>
<dbReference type="InterPro" id="IPR001932">
    <property type="entry name" value="PPM-type_phosphatase-like_dom"/>
</dbReference>
<keyword evidence="1" id="KW-0378">Hydrolase</keyword>
<dbReference type="SMART" id="SM00331">
    <property type="entry name" value="PP2C_SIG"/>
    <property type="match status" value="1"/>
</dbReference>
<evidence type="ECO:0000256" key="1">
    <source>
        <dbReference type="ARBA" id="ARBA00022801"/>
    </source>
</evidence>
<accession>A0A432YI20</accession>
<sequence>MLQPSPPLVIDIYHDGSAFAEEVIGDLQHLKLAKRLRLKAFRDWRPDALLPHPTLLVLADFAAQLEQPLCCTEQLLILPFQLDAKKLLLWPGDSLVWPLSVPLLSKQIQLLVQRFQCAHQLRSMQESLAWHARQVEREYELVENIFQNALSRNFTDYPHIRTLLAPAAKFNGDLCLVAPGPTGSLYVMMADFTGHGLAPATGALPLSQAFFAMADRSVSVAEMVTEFNYRLHRLLPNEMFCACFLLELAANGERLTYWNGGMPPALVYDDQGAIKHRLKAQHVALGVLPTEEFDAQVSSIRTSASDRVAIYTDGVIEMLSQRHEFLGLKSLECYLQAYPQLRDFDRLIHKLEHFRGDEPLHDDMSLAILACCPTGLAPARAESEARALPFSFITELNADDLRQVDVVSAILGIIGHLPNLRYHRTTLYLLLAEVFNNALEHSLLGLDSRIKDEPEGFTYYYQLRAERLQQLSKGMIRVEVSYQPRSAHIYFTLSHNGTRWQPQSQAALAGQERSHGRGLELLRHLASPLIWHEDGRTVEFGYYLTPTRSTASTTG</sequence>
<dbReference type="InterPro" id="IPR036890">
    <property type="entry name" value="HATPase_C_sf"/>
</dbReference>
<dbReference type="EMBL" id="PIPY01000006">
    <property type="protein sequence ID" value="RUO60578.1"/>
    <property type="molecule type" value="Genomic_DNA"/>
</dbReference>
<dbReference type="OrthoDB" id="9811749at2"/>
<dbReference type="Gene3D" id="3.30.565.10">
    <property type="entry name" value="Histidine kinase-like ATPase, C-terminal domain"/>
    <property type="match status" value="1"/>
</dbReference>
<dbReference type="Gene3D" id="3.60.40.10">
    <property type="entry name" value="PPM-type phosphatase domain"/>
    <property type="match status" value="1"/>
</dbReference>
<dbReference type="InterPro" id="IPR052016">
    <property type="entry name" value="Bact_Sigma-Reg"/>
</dbReference>
<dbReference type="InterPro" id="IPR036457">
    <property type="entry name" value="PPM-type-like_dom_sf"/>
</dbReference>
<dbReference type="GO" id="GO:0016791">
    <property type="term" value="F:phosphatase activity"/>
    <property type="evidence" value="ECO:0007669"/>
    <property type="project" value="TreeGrafter"/>
</dbReference>
<dbReference type="RefSeq" id="WP_126754520.1">
    <property type="nucleotide sequence ID" value="NZ_PIPY01000006.1"/>
</dbReference>
<evidence type="ECO:0000313" key="4">
    <source>
        <dbReference type="Proteomes" id="UP000288259"/>
    </source>
</evidence>
<keyword evidence="4" id="KW-1185">Reference proteome</keyword>
<dbReference type="PANTHER" id="PTHR43156">
    <property type="entry name" value="STAGE II SPORULATION PROTEIN E-RELATED"/>
    <property type="match status" value="1"/>
</dbReference>
<name>A0A432YI20_9GAMM</name>
<organism evidence="3 4">
    <name type="scientific">Pseudidiomarina insulisalsae</name>
    <dbReference type="NCBI Taxonomy" id="575789"/>
    <lineage>
        <taxon>Bacteria</taxon>
        <taxon>Pseudomonadati</taxon>
        <taxon>Pseudomonadota</taxon>
        <taxon>Gammaproteobacteria</taxon>
        <taxon>Alteromonadales</taxon>
        <taxon>Idiomarinaceae</taxon>
        <taxon>Pseudidiomarina</taxon>
    </lineage>
</organism>
<evidence type="ECO:0000313" key="3">
    <source>
        <dbReference type="EMBL" id="RUO60578.1"/>
    </source>
</evidence>
<dbReference type="AlphaFoldDB" id="A0A432YI20"/>
<evidence type="ECO:0000259" key="2">
    <source>
        <dbReference type="SMART" id="SM00331"/>
    </source>
</evidence>
<dbReference type="Pfam" id="PF07228">
    <property type="entry name" value="SpoIIE"/>
    <property type="match status" value="1"/>
</dbReference>